<name>A6GAC6_9BACT</name>
<dbReference type="AlphaFoldDB" id="A6GAC6"/>
<dbReference type="PANTHER" id="PTHR46825">
    <property type="entry name" value="D-ALANYL-D-ALANINE-CARBOXYPEPTIDASE/ENDOPEPTIDASE AMPH"/>
    <property type="match status" value="1"/>
</dbReference>
<proteinExistence type="predicted"/>
<dbReference type="SUPFAM" id="SSF56601">
    <property type="entry name" value="beta-lactamase/transpeptidase-like"/>
    <property type="match status" value="1"/>
</dbReference>
<dbReference type="EMBL" id="ABCS01000050">
    <property type="protein sequence ID" value="EDM77228.1"/>
    <property type="molecule type" value="Genomic_DNA"/>
</dbReference>
<dbReference type="Gene3D" id="3.40.710.10">
    <property type="entry name" value="DD-peptidase/beta-lactamase superfamily"/>
    <property type="match status" value="1"/>
</dbReference>
<feature type="domain" description="Beta-lactamase-related" evidence="2">
    <location>
        <begin position="41"/>
        <end position="384"/>
    </location>
</feature>
<dbReference type="eggNOG" id="COG1680">
    <property type="taxonomic scope" value="Bacteria"/>
</dbReference>
<evidence type="ECO:0000259" key="2">
    <source>
        <dbReference type="Pfam" id="PF00144"/>
    </source>
</evidence>
<accession>A6GAC6</accession>
<comment type="caution">
    <text evidence="3">The sequence shown here is derived from an EMBL/GenBank/DDBJ whole genome shotgun (WGS) entry which is preliminary data.</text>
</comment>
<reference evidence="3 4" key="1">
    <citation type="submission" date="2007-06" db="EMBL/GenBank/DDBJ databases">
        <authorList>
            <person name="Shimkets L."/>
            <person name="Ferriera S."/>
            <person name="Johnson J."/>
            <person name="Kravitz S."/>
            <person name="Beeson K."/>
            <person name="Sutton G."/>
            <person name="Rogers Y.-H."/>
            <person name="Friedman R."/>
            <person name="Frazier M."/>
            <person name="Venter J.C."/>
        </authorList>
    </citation>
    <scope>NUCLEOTIDE SEQUENCE [LARGE SCALE GENOMIC DNA]</scope>
    <source>
        <strain evidence="3 4">SIR-1</strain>
    </source>
</reference>
<keyword evidence="4" id="KW-1185">Reference proteome</keyword>
<gene>
    <name evidence="3" type="ORF">PPSIR1_26803</name>
</gene>
<keyword evidence="1" id="KW-1133">Transmembrane helix</keyword>
<protein>
    <submittedName>
        <fullName evidence="3">FmtA-like protein</fullName>
    </submittedName>
</protein>
<feature type="transmembrane region" description="Helical" evidence="1">
    <location>
        <begin position="607"/>
        <end position="625"/>
    </location>
</feature>
<organism evidence="3 4">
    <name type="scientific">Plesiocystis pacifica SIR-1</name>
    <dbReference type="NCBI Taxonomy" id="391625"/>
    <lineage>
        <taxon>Bacteria</taxon>
        <taxon>Pseudomonadati</taxon>
        <taxon>Myxococcota</taxon>
        <taxon>Polyangia</taxon>
        <taxon>Nannocystales</taxon>
        <taxon>Nannocystaceae</taxon>
        <taxon>Plesiocystis</taxon>
    </lineage>
</organism>
<dbReference type="PANTHER" id="PTHR46825:SF9">
    <property type="entry name" value="BETA-LACTAMASE-RELATED DOMAIN-CONTAINING PROTEIN"/>
    <property type="match status" value="1"/>
</dbReference>
<keyword evidence="1" id="KW-0472">Membrane</keyword>
<dbReference type="InterPro" id="IPR050491">
    <property type="entry name" value="AmpC-like"/>
</dbReference>
<feature type="transmembrane region" description="Helical" evidence="1">
    <location>
        <begin position="632"/>
        <end position="651"/>
    </location>
</feature>
<dbReference type="RefSeq" id="WP_006973668.1">
    <property type="nucleotide sequence ID" value="NZ_ABCS01000050.1"/>
</dbReference>
<dbReference type="STRING" id="391625.PPSIR1_26803"/>
<sequence>MRLLLTLWTLIATLLLGGGGDQDGEDPAPPGLDAEALATSIDALVREHLERTGVPGVLVAVTEGERVVLLEGWGLADLETGAPMDPERTLVRIASLSKTFTASAVAQLEDEGRLDLDADVDGYLQHLRTGLDADEDGEADMPPVTLRHLLSHTSGFINYNSGRVSLSPPAPAGFEDFVARTMPPRLHPPGAATLYTNHGNALAGLVVQDVVGEPFDAHLRARVLEPLGMASTVYYLDPNDRDDPLTQRLATSYVLDEENPERAPKVQRYEHFQTIPASAVHSSAADMARYLMLHAGDGSVDGQRVLSPAAMERMRGRPTRAHTIHPALPEYHYAFAPTTIGGRPARVHGGSVPAYLSRMAVFDEAGVGVFVAQNAFGPNVASKVLDAVAEALPEPAPIPETEAELPLAQASTLEPWLGRYSVLDKHETAAFTRPWALLSREPEAGWVRVEAVGGELRVDGVALRGPLPDGSYRRAASKPERPPIPVVFSVDASGRRWIHLGRRSAQRESWHARRGVQHTSFALALALALLGGLAAHTPARWTALRGLGCRAGTASEPEATPRRAWIWAVLALVVLAGTVGPIAYATWADAGQPIYTHPLRLGTPMWISLWAASPRLAALAALFALARGPVRAANVCVTLGAWMLVALDLYWSTPSPGLPWV</sequence>
<evidence type="ECO:0000256" key="1">
    <source>
        <dbReference type="SAM" id="Phobius"/>
    </source>
</evidence>
<dbReference type="Proteomes" id="UP000005801">
    <property type="component" value="Unassembled WGS sequence"/>
</dbReference>
<evidence type="ECO:0000313" key="3">
    <source>
        <dbReference type="EMBL" id="EDM77228.1"/>
    </source>
</evidence>
<dbReference type="Pfam" id="PF00144">
    <property type="entry name" value="Beta-lactamase"/>
    <property type="match status" value="1"/>
</dbReference>
<feature type="transmembrane region" description="Helical" evidence="1">
    <location>
        <begin position="521"/>
        <end position="543"/>
    </location>
</feature>
<evidence type="ECO:0000313" key="4">
    <source>
        <dbReference type="Proteomes" id="UP000005801"/>
    </source>
</evidence>
<dbReference type="InterPro" id="IPR001466">
    <property type="entry name" value="Beta-lactam-related"/>
</dbReference>
<dbReference type="InterPro" id="IPR012338">
    <property type="entry name" value="Beta-lactam/transpept-like"/>
</dbReference>
<dbReference type="OrthoDB" id="9799367at2"/>
<keyword evidence="1" id="KW-0812">Transmembrane</keyword>
<feature type="transmembrane region" description="Helical" evidence="1">
    <location>
        <begin position="564"/>
        <end position="587"/>
    </location>
</feature>